<dbReference type="GO" id="GO:0003677">
    <property type="term" value="F:DNA binding"/>
    <property type="evidence" value="ECO:0007669"/>
    <property type="project" value="UniProtKB-UniRule"/>
</dbReference>
<dbReference type="GO" id="GO:0005634">
    <property type="term" value="C:nucleus"/>
    <property type="evidence" value="ECO:0007669"/>
    <property type="project" value="UniProtKB-SubCell"/>
</dbReference>
<dbReference type="Proteomes" id="UP001150238">
    <property type="component" value="Unassembled WGS sequence"/>
</dbReference>
<feature type="coiled-coil region" evidence="3">
    <location>
        <begin position="35"/>
        <end position="62"/>
    </location>
</feature>
<dbReference type="CDD" id="cd20557">
    <property type="entry name" value="CYCLIN_ScPCL1-like"/>
    <property type="match status" value="1"/>
</dbReference>
<dbReference type="PROSITE" id="PS50071">
    <property type="entry name" value="HOMEOBOX_2"/>
    <property type="match status" value="1"/>
</dbReference>
<organism evidence="5 6">
    <name type="scientific">Lentinula lateritia</name>
    <dbReference type="NCBI Taxonomy" id="40482"/>
    <lineage>
        <taxon>Eukaryota</taxon>
        <taxon>Fungi</taxon>
        <taxon>Dikarya</taxon>
        <taxon>Basidiomycota</taxon>
        <taxon>Agaricomycotina</taxon>
        <taxon>Agaricomycetes</taxon>
        <taxon>Agaricomycetidae</taxon>
        <taxon>Agaricales</taxon>
        <taxon>Marasmiineae</taxon>
        <taxon>Omphalotaceae</taxon>
        <taxon>Lentinula</taxon>
    </lineage>
</organism>
<evidence type="ECO:0000256" key="1">
    <source>
        <dbReference type="PROSITE-ProRule" id="PRU00108"/>
    </source>
</evidence>
<evidence type="ECO:0000259" key="4">
    <source>
        <dbReference type="PROSITE" id="PS50071"/>
    </source>
</evidence>
<dbReference type="InterPro" id="IPR036915">
    <property type="entry name" value="Cyclin-like_sf"/>
</dbReference>
<dbReference type="InterPro" id="IPR006671">
    <property type="entry name" value="Cyclin_N"/>
</dbReference>
<dbReference type="SUPFAM" id="SSF47954">
    <property type="entry name" value="Cyclin-like"/>
    <property type="match status" value="1"/>
</dbReference>
<dbReference type="InterPro" id="IPR013922">
    <property type="entry name" value="Cyclin_PHO80-like"/>
</dbReference>
<reference evidence="5" key="2">
    <citation type="journal article" date="2023" name="Proc. Natl. Acad. Sci. U.S.A.">
        <title>A global phylogenomic analysis of the shiitake genus Lentinula.</title>
        <authorList>
            <person name="Sierra-Patev S."/>
            <person name="Min B."/>
            <person name="Naranjo-Ortiz M."/>
            <person name="Looney B."/>
            <person name="Konkel Z."/>
            <person name="Slot J.C."/>
            <person name="Sakamoto Y."/>
            <person name="Steenwyk J.L."/>
            <person name="Rokas A."/>
            <person name="Carro J."/>
            <person name="Camarero S."/>
            <person name="Ferreira P."/>
            <person name="Molpeceres G."/>
            <person name="Ruiz-Duenas F.J."/>
            <person name="Serrano A."/>
            <person name="Henrissat B."/>
            <person name="Drula E."/>
            <person name="Hughes K.W."/>
            <person name="Mata J.L."/>
            <person name="Ishikawa N.K."/>
            <person name="Vargas-Isla R."/>
            <person name="Ushijima S."/>
            <person name="Smith C.A."/>
            <person name="Donoghue J."/>
            <person name="Ahrendt S."/>
            <person name="Andreopoulos W."/>
            <person name="He G."/>
            <person name="LaButti K."/>
            <person name="Lipzen A."/>
            <person name="Ng V."/>
            <person name="Riley R."/>
            <person name="Sandor L."/>
            <person name="Barry K."/>
            <person name="Martinez A.T."/>
            <person name="Xiao Y."/>
            <person name="Gibbons J.G."/>
            <person name="Terashima K."/>
            <person name="Grigoriev I.V."/>
            <person name="Hibbett D."/>
        </authorList>
    </citation>
    <scope>NUCLEOTIDE SEQUENCE</scope>
    <source>
        <strain evidence="5">Sp2 HRB7682 ss15</strain>
    </source>
</reference>
<dbReference type="InterPro" id="IPR009057">
    <property type="entry name" value="Homeodomain-like_sf"/>
</dbReference>
<dbReference type="Pfam" id="PF00134">
    <property type="entry name" value="Cyclin_N"/>
    <property type="match status" value="1"/>
</dbReference>
<dbReference type="PANTHER" id="PTHR15615:SF10">
    <property type="entry name" value="PHO85 CYCLIN-2-RELATED"/>
    <property type="match status" value="1"/>
</dbReference>
<dbReference type="CDD" id="cd00086">
    <property type="entry name" value="homeodomain"/>
    <property type="match status" value="1"/>
</dbReference>
<keyword evidence="1 2" id="KW-0371">Homeobox</keyword>
<dbReference type="GO" id="GO:0016538">
    <property type="term" value="F:cyclin-dependent protein serine/threonine kinase regulator activity"/>
    <property type="evidence" value="ECO:0007669"/>
    <property type="project" value="TreeGrafter"/>
</dbReference>
<evidence type="ECO:0000256" key="2">
    <source>
        <dbReference type="RuleBase" id="RU000682"/>
    </source>
</evidence>
<dbReference type="PANTHER" id="PTHR15615">
    <property type="match status" value="1"/>
</dbReference>
<evidence type="ECO:0000313" key="5">
    <source>
        <dbReference type="EMBL" id="KAJ4487078.1"/>
    </source>
</evidence>
<keyword evidence="1 2" id="KW-0539">Nucleus</keyword>
<reference evidence="5" key="1">
    <citation type="submission" date="2022-08" db="EMBL/GenBank/DDBJ databases">
        <authorList>
            <consortium name="DOE Joint Genome Institute"/>
            <person name="Min B."/>
            <person name="Riley R."/>
            <person name="Sierra-Patev S."/>
            <person name="Naranjo-Ortiz M."/>
            <person name="Looney B."/>
            <person name="Konkel Z."/>
            <person name="Slot J.C."/>
            <person name="Sakamoto Y."/>
            <person name="Steenwyk J.L."/>
            <person name="Rokas A."/>
            <person name="Carro J."/>
            <person name="Camarero S."/>
            <person name="Ferreira P."/>
            <person name="Molpeceres G."/>
            <person name="Ruiz-Duenas F.J."/>
            <person name="Serrano A."/>
            <person name="Henrissat B."/>
            <person name="Drula E."/>
            <person name="Hughes K.W."/>
            <person name="Mata J.L."/>
            <person name="Ishikawa N.K."/>
            <person name="Vargas-Isla R."/>
            <person name="Ushijima S."/>
            <person name="Smith C.A."/>
            <person name="Ahrendt S."/>
            <person name="Andreopoulos W."/>
            <person name="He G."/>
            <person name="Labutti K."/>
            <person name="Lipzen A."/>
            <person name="Ng V."/>
            <person name="Sandor L."/>
            <person name="Barry K."/>
            <person name="Martinez A.T."/>
            <person name="Xiao Y."/>
            <person name="Gibbons J.G."/>
            <person name="Terashima K."/>
            <person name="Hibbett D.S."/>
            <person name="Grigoriev I.V."/>
        </authorList>
    </citation>
    <scope>NUCLEOTIDE SEQUENCE</scope>
    <source>
        <strain evidence="5">Sp2 HRB7682 ss15</strain>
    </source>
</reference>
<gene>
    <name evidence="5" type="ORF">C8J55DRAFT_487260</name>
</gene>
<accession>A0A9W9DUD2</accession>
<evidence type="ECO:0000256" key="3">
    <source>
        <dbReference type="SAM" id="Coils"/>
    </source>
</evidence>
<dbReference type="SMART" id="SM00389">
    <property type="entry name" value="HOX"/>
    <property type="match status" value="1"/>
</dbReference>
<sequence>MYGTKRKRKIFEPHQIRVLNTALEKWNNYPPDEIKKQLAKELNLTNQQVKNHRQKLRREITETETPMPEPSESYFGVIRDLMIVTHPDQQHLRKHPRLDEKQQHSYDHQHKRQSIPVVFYNTSNNYSTSTSQPRLMFLEYLKTLTFEVVDAGTTKLLYRPSSIGVFFSSLIKRIIRRAGVSMPTIVLAIVYLKRASHDILIGDHAKFVAERVFLGALVLSAKYSTESAIPNNHWVSAAEVFSLQDINNIQEQFLVVLNWDLSHTESDLLKAALDVYAATPSITF</sequence>
<keyword evidence="3" id="KW-0175">Coiled coil</keyword>
<dbReference type="Gene3D" id="1.10.472.10">
    <property type="entry name" value="Cyclin-like"/>
    <property type="match status" value="1"/>
</dbReference>
<evidence type="ECO:0000313" key="6">
    <source>
        <dbReference type="Proteomes" id="UP001150238"/>
    </source>
</evidence>
<dbReference type="GO" id="GO:0019901">
    <property type="term" value="F:protein kinase binding"/>
    <property type="evidence" value="ECO:0007669"/>
    <property type="project" value="InterPro"/>
</dbReference>
<keyword evidence="1 2" id="KW-0238">DNA-binding</keyword>
<dbReference type="Gene3D" id="1.10.10.60">
    <property type="entry name" value="Homeodomain-like"/>
    <property type="match status" value="1"/>
</dbReference>
<dbReference type="InterPro" id="IPR001356">
    <property type="entry name" value="HD"/>
</dbReference>
<feature type="domain" description="Homeobox" evidence="4">
    <location>
        <begin position="2"/>
        <end position="63"/>
    </location>
</feature>
<dbReference type="SUPFAM" id="SSF46689">
    <property type="entry name" value="Homeodomain-like"/>
    <property type="match status" value="1"/>
</dbReference>
<name>A0A9W9DUD2_9AGAR</name>
<comment type="subcellular location">
    <subcellularLocation>
        <location evidence="1 2">Nucleus</location>
    </subcellularLocation>
</comment>
<comment type="caution">
    <text evidence="5">The sequence shown here is derived from an EMBL/GenBank/DDBJ whole genome shotgun (WGS) entry which is preliminary data.</text>
</comment>
<feature type="DNA-binding region" description="Homeobox" evidence="1">
    <location>
        <begin position="4"/>
        <end position="64"/>
    </location>
</feature>
<dbReference type="EMBL" id="JANVFS010000009">
    <property type="protein sequence ID" value="KAJ4487078.1"/>
    <property type="molecule type" value="Genomic_DNA"/>
</dbReference>
<dbReference type="Pfam" id="PF00046">
    <property type="entry name" value="Homeodomain"/>
    <property type="match status" value="1"/>
</dbReference>
<dbReference type="GO" id="GO:0000307">
    <property type="term" value="C:cyclin-dependent protein kinase holoenzyme complex"/>
    <property type="evidence" value="ECO:0007669"/>
    <property type="project" value="TreeGrafter"/>
</dbReference>
<protein>
    <recommendedName>
        <fullName evidence="4">Homeobox domain-containing protein</fullName>
    </recommendedName>
</protein>
<proteinExistence type="predicted"/>
<dbReference type="AlphaFoldDB" id="A0A9W9DUD2"/>